<dbReference type="Pfam" id="PF24793">
    <property type="entry name" value="GINT1_N"/>
    <property type="match status" value="1"/>
</dbReference>
<accession>A0ABW3B214</accession>
<reference evidence="3" key="1">
    <citation type="journal article" date="2019" name="Int. J. Syst. Evol. Microbiol.">
        <title>The Global Catalogue of Microorganisms (GCM) 10K type strain sequencing project: providing services to taxonomists for standard genome sequencing and annotation.</title>
        <authorList>
            <consortium name="The Broad Institute Genomics Platform"/>
            <consortium name="The Broad Institute Genome Sequencing Center for Infectious Disease"/>
            <person name="Wu L."/>
            <person name="Ma J."/>
        </authorList>
    </citation>
    <scope>NUCLEOTIDE SEQUENCE [LARGE SCALE GENOMIC DNA]</scope>
    <source>
        <strain evidence="3">CCUG 61948</strain>
    </source>
</reference>
<evidence type="ECO:0000313" key="2">
    <source>
        <dbReference type="EMBL" id="MFD0797142.1"/>
    </source>
</evidence>
<organism evidence="2 3">
    <name type="scientific">Maribacter chungangensis</name>
    <dbReference type="NCBI Taxonomy" id="1069117"/>
    <lineage>
        <taxon>Bacteria</taxon>
        <taxon>Pseudomonadati</taxon>
        <taxon>Bacteroidota</taxon>
        <taxon>Flavobacteriia</taxon>
        <taxon>Flavobacteriales</taxon>
        <taxon>Flavobacteriaceae</taxon>
        <taxon>Maribacter</taxon>
    </lineage>
</organism>
<proteinExistence type="predicted"/>
<dbReference type="RefSeq" id="WP_379933272.1">
    <property type="nucleotide sequence ID" value="NZ_JBHTHY010000004.1"/>
</dbReference>
<protein>
    <recommendedName>
        <fullName evidence="1">Glucosamine inositolphosphorylceramide transferase 1 N-terminal domain-containing protein</fullName>
    </recommendedName>
</protein>
<dbReference type="SUPFAM" id="SSF75005">
    <property type="entry name" value="Arabinanase/levansucrase/invertase"/>
    <property type="match status" value="1"/>
</dbReference>
<dbReference type="Proteomes" id="UP001597012">
    <property type="component" value="Unassembled WGS sequence"/>
</dbReference>
<gene>
    <name evidence="2" type="ORF">ACFQZJ_06700</name>
</gene>
<comment type="caution">
    <text evidence="2">The sequence shown here is derived from an EMBL/GenBank/DDBJ whole genome shotgun (WGS) entry which is preliminary data.</text>
</comment>
<dbReference type="InterPro" id="IPR023296">
    <property type="entry name" value="Glyco_hydro_beta-prop_sf"/>
</dbReference>
<evidence type="ECO:0000313" key="3">
    <source>
        <dbReference type="Proteomes" id="UP001597012"/>
    </source>
</evidence>
<keyword evidence="3" id="KW-1185">Reference proteome</keyword>
<evidence type="ECO:0000259" key="1">
    <source>
        <dbReference type="Pfam" id="PF24793"/>
    </source>
</evidence>
<feature type="domain" description="Glucosamine inositolphosphorylceramide transferase 1 N-terminal" evidence="1">
    <location>
        <begin position="314"/>
        <end position="522"/>
    </location>
</feature>
<dbReference type="EMBL" id="JBHTHY010000004">
    <property type="protein sequence ID" value="MFD0797142.1"/>
    <property type="molecule type" value="Genomic_DNA"/>
</dbReference>
<sequence length="554" mass="64072">MKILRIGVLINEFRGLSNWQLRIIQDILDHPELEVVIIGNDGIDGTTQGKETSSGFKRKFSLSFNFVTGLLHRQLALEQRTFFPKPETVLLQDIRSQLTNSTHINIKFSAQELGHTFTRNDIKRIEKENLGIILNFSSLDDLSEISELPKYGVWLFKFADMTLDKKGPIGFWEVLDKHEGIGFSLLRATSVTKEMLIIDTAFFNRGWSITETRNTVQEAAVSVFSKTVHSLLNGTFKSREDTFVVPSSNRTYALKHLLQYCFVFYTMVAQKAWEKATNRLLGWRPERWSLFLGDGAFMDADLSSSEPLDMPGDEFWADPFLFEHEKVKYVFFENYSYRTKRGKISCGRMEGKALIDVVDVLDLDYHLSFPYIFKEDGEIYLMPETSENDRLEIYRAVNFPTTWELYSTAFEGEKVADAFFHTDNNKERWLFLNKQIASTSPMNSELYIYKVDSIKLESMEPHAQNPVIIDARVARNGGAILSFAGQRYRPSQRNTDAIYGRALNLNRIEKLTLNEYVEITERVVRPDFDKKLMAMHHVHQLGDTYVFDAAYRRK</sequence>
<dbReference type="InterPro" id="IPR056442">
    <property type="entry name" value="GINT1_N"/>
</dbReference>
<name>A0ABW3B214_9FLAO</name>